<dbReference type="InterPro" id="IPR011990">
    <property type="entry name" value="TPR-like_helical_dom_sf"/>
</dbReference>
<evidence type="ECO:0000313" key="5">
    <source>
        <dbReference type="EMBL" id="KAB1226050.1"/>
    </source>
</evidence>
<evidence type="ECO:0000313" key="6">
    <source>
        <dbReference type="Proteomes" id="UP000516437"/>
    </source>
</evidence>
<feature type="repeat" description="PPR" evidence="3">
    <location>
        <begin position="193"/>
        <end position="227"/>
    </location>
</feature>
<evidence type="ECO:0000256" key="2">
    <source>
        <dbReference type="ARBA" id="ARBA00022737"/>
    </source>
</evidence>
<feature type="repeat" description="PPR" evidence="3">
    <location>
        <begin position="368"/>
        <end position="402"/>
    </location>
</feature>
<dbReference type="InterPro" id="IPR051114">
    <property type="entry name" value="Mito_RNA_Proc_CCM1"/>
</dbReference>
<evidence type="ECO:0000256" key="4">
    <source>
        <dbReference type="SAM" id="MobiDB-lite"/>
    </source>
</evidence>
<evidence type="ECO:0000256" key="1">
    <source>
        <dbReference type="ARBA" id="ARBA00007626"/>
    </source>
</evidence>
<accession>A0A6A1WTE6</accession>
<dbReference type="SUPFAM" id="SSF81901">
    <property type="entry name" value="HCP-like"/>
    <property type="match status" value="1"/>
</dbReference>
<dbReference type="AlphaFoldDB" id="A0A6A1WTE6"/>
<keyword evidence="2" id="KW-0677">Repeat</keyword>
<sequence length="471" mass="53925">MIHSRTKAIYQTLPVVVRRFINHIRAQSYRTARPFKHKTRPRNEQRPHRPTPKPRQPIPFVINVKEAQDSDEALSLFHESLQMGFKLDYASYSALVYKFARSRNFDAVETILRLIQDRDIRCRENLFIALIQHYGKAHLVDKAIELFHRMPILNCVRTLQSLNALLNILVDGDRFADANELFGRSSKMGFRPNSITFNIMIKGWLGRDDWEQACKVFDQMLDGEVPPSVVTYNTLIGFLSRKGCLEKAMSLLEDMIQKGKYPNAVTYALLMEGLCSIGKYTEAKKMMFDMEYRGCKQRLVNYGVLMSDLGKRGKIEEAKSLVAEMRKRGFRPDVVTYNILVNYLCMEGRVAEAYKVLIEMQLGGCKPNAASYRMMLDGFCRVGDFEAGLKVLNSMLTSRHRPLSETFRCLTVGLLKCGKDDDATFVLEEMEKRDIQIDLDSWEALIRDVCCGNGGSCELLTKLVSAQNCVR</sequence>
<dbReference type="InterPro" id="IPR002885">
    <property type="entry name" value="PPR_rpt"/>
</dbReference>
<proteinExistence type="inferred from homology"/>
<dbReference type="Pfam" id="PF01535">
    <property type="entry name" value="PPR"/>
    <property type="match status" value="3"/>
</dbReference>
<dbReference type="GO" id="GO:0005739">
    <property type="term" value="C:mitochondrion"/>
    <property type="evidence" value="ECO:0007669"/>
    <property type="project" value="TreeGrafter"/>
</dbReference>
<dbReference type="NCBIfam" id="TIGR00756">
    <property type="entry name" value="PPR"/>
    <property type="match status" value="7"/>
</dbReference>
<evidence type="ECO:0008006" key="7">
    <source>
        <dbReference type="Google" id="ProtNLM"/>
    </source>
</evidence>
<comment type="similarity">
    <text evidence="1">Belongs to the PPR family. P subfamily.</text>
</comment>
<dbReference type="PROSITE" id="PS51375">
    <property type="entry name" value="PPR"/>
    <property type="match status" value="6"/>
</dbReference>
<feature type="repeat" description="PPR" evidence="3">
    <location>
        <begin position="333"/>
        <end position="367"/>
    </location>
</feature>
<feature type="repeat" description="PPR" evidence="3">
    <location>
        <begin position="298"/>
        <end position="332"/>
    </location>
</feature>
<organism evidence="5 6">
    <name type="scientific">Morella rubra</name>
    <name type="common">Chinese bayberry</name>
    <dbReference type="NCBI Taxonomy" id="262757"/>
    <lineage>
        <taxon>Eukaryota</taxon>
        <taxon>Viridiplantae</taxon>
        <taxon>Streptophyta</taxon>
        <taxon>Embryophyta</taxon>
        <taxon>Tracheophyta</taxon>
        <taxon>Spermatophyta</taxon>
        <taxon>Magnoliopsida</taxon>
        <taxon>eudicotyledons</taxon>
        <taxon>Gunneridae</taxon>
        <taxon>Pentapetalae</taxon>
        <taxon>rosids</taxon>
        <taxon>fabids</taxon>
        <taxon>Fagales</taxon>
        <taxon>Myricaceae</taxon>
        <taxon>Morella</taxon>
    </lineage>
</organism>
<feature type="repeat" description="PPR" evidence="3">
    <location>
        <begin position="228"/>
        <end position="262"/>
    </location>
</feature>
<dbReference type="EMBL" id="RXIC02000019">
    <property type="protein sequence ID" value="KAB1226050.1"/>
    <property type="molecule type" value="Genomic_DNA"/>
</dbReference>
<dbReference type="Gene3D" id="1.25.40.10">
    <property type="entry name" value="Tetratricopeptide repeat domain"/>
    <property type="match status" value="4"/>
</dbReference>
<dbReference type="GO" id="GO:0006396">
    <property type="term" value="P:RNA processing"/>
    <property type="evidence" value="ECO:0007669"/>
    <property type="project" value="TreeGrafter"/>
</dbReference>
<dbReference type="Pfam" id="PF13041">
    <property type="entry name" value="PPR_2"/>
    <property type="match status" value="2"/>
</dbReference>
<reference evidence="5 6" key="1">
    <citation type="journal article" date="2019" name="Plant Biotechnol. J.">
        <title>The red bayberry genome and genetic basis of sex determination.</title>
        <authorList>
            <person name="Jia H.M."/>
            <person name="Jia H.J."/>
            <person name="Cai Q.L."/>
            <person name="Wang Y."/>
            <person name="Zhao H.B."/>
            <person name="Yang W.F."/>
            <person name="Wang G.Y."/>
            <person name="Li Y.H."/>
            <person name="Zhan D.L."/>
            <person name="Shen Y.T."/>
            <person name="Niu Q.F."/>
            <person name="Chang L."/>
            <person name="Qiu J."/>
            <person name="Zhao L."/>
            <person name="Xie H.B."/>
            <person name="Fu W.Y."/>
            <person name="Jin J."/>
            <person name="Li X.W."/>
            <person name="Jiao Y."/>
            <person name="Zhou C.C."/>
            <person name="Tu T."/>
            <person name="Chai C.Y."/>
            <person name="Gao J.L."/>
            <person name="Fan L.J."/>
            <person name="van de Weg E."/>
            <person name="Wang J.Y."/>
            <person name="Gao Z.S."/>
        </authorList>
    </citation>
    <scope>NUCLEOTIDE SEQUENCE [LARGE SCALE GENOMIC DNA]</scope>
    <source>
        <tissue evidence="5">Leaves</tissue>
    </source>
</reference>
<dbReference type="PANTHER" id="PTHR47934">
    <property type="entry name" value="PENTATRICOPEPTIDE REPEAT-CONTAINING PROTEIN PET309, MITOCHONDRIAL"/>
    <property type="match status" value="1"/>
</dbReference>
<feature type="region of interest" description="Disordered" evidence="4">
    <location>
        <begin position="31"/>
        <end position="57"/>
    </location>
</feature>
<evidence type="ECO:0000256" key="3">
    <source>
        <dbReference type="PROSITE-ProRule" id="PRU00708"/>
    </source>
</evidence>
<keyword evidence="6" id="KW-1185">Reference proteome</keyword>
<name>A0A6A1WTE6_9ROSI</name>
<dbReference type="PANTHER" id="PTHR47934:SF6">
    <property type="entry name" value="MITOCHONDRIAL GROUP I INTRON SPLICING FACTOR CCM1-RELATED"/>
    <property type="match status" value="1"/>
</dbReference>
<dbReference type="GO" id="GO:0007005">
    <property type="term" value="P:mitochondrion organization"/>
    <property type="evidence" value="ECO:0007669"/>
    <property type="project" value="TreeGrafter"/>
</dbReference>
<gene>
    <name evidence="5" type="ORF">CJ030_MR1G029321</name>
</gene>
<comment type="caution">
    <text evidence="5">The sequence shown here is derived from an EMBL/GenBank/DDBJ whole genome shotgun (WGS) entry which is preliminary data.</text>
</comment>
<dbReference type="GO" id="GO:0003729">
    <property type="term" value="F:mRNA binding"/>
    <property type="evidence" value="ECO:0007669"/>
    <property type="project" value="TreeGrafter"/>
</dbReference>
<dbReference type="OrthoDB" id="185373at2759"/>
<protein>
    <recommendedName>
        <fullName evidence="7">Pentacotripeptide-repeat region of PRORP domain-containing protein</fullName>
    </recommendedName>
</protein>
<feature type="repeat" description="PPR" evidence="3">
    <location>
        <begin position="263"/>
        <end position="297"/>
    </location>
</feature>
<dbReference type="Proteomes" id="UP000516437">
    <property type="component" value="Chromosome 1"/>
</dbReference>